<dbReference type="InterPro" id="IPR027267">
    <property type="entry name" value="AH/BAR_dom_sf"/>
</dbReference>
<evidence type="ECO:0000256" key="1">
    <source>
        <dbReference type="SAM" id="Coils"/>
    </source>
</evidence>
<dbReference type="AlphaFoldDB" id="A0A183SZ76"/>
<keyword evidence="2" id="KW-0472">Membrane</keyword>
<dbReference type="InterPro" id="IPR030127">
    <property type="entry name" value="MTSS1/MTSS2"/>
</dbReference>
<accession>A0A183SZ76</accession>
<dbReference type="GO" id="GO:0003779">
    <property type="term" value="F:actin binding"/>
    <property type="evidence" value="ECO:0007669"/>
    <property type="project" value="InterPro"/>
</dbReference>
<dbReference type="Gene3D" id="1.20.1270.60">
    <property type="entry name" value="Arfaptin homology (AH) domain/BAR domain"/>
    <property type="match status" value="1"/>
</dbReference>
<feature type="coiled-coil region" evidence="1">
    <location>
        <begin position="96"/>
        <end position="123"/>
    </location>
</feature>
<dbReference type="GO" id="GO:0005543">
    <property type="term" value="F:phospholipid binding"/>
    <property type="evidence" value="ECO:0007669"/>
    <property type="project" value="TreeGrafter"/>
</dbReference>
<evidence type="ECO:0000313" key="5">
    <source>
        <dbReference type="Proteomes" id="UP000275846"/>
    </source>
</evidence>
<dbReference type="GO" id="GO:0030031">
    <property type="term" value="P:cell projection assembly"/>
    <property type="evidence" value="ECO:0007669"/>
    <property type="project" value="TreeGrafter"/>
</dbReference>
<dbReference type="Proteomes" id="UP000275846">
    <property type="component" value="Unassembled WGS sequence"/>
</dbReference>
<dbReference type="PANTHER" id="PTHR15708:SF4">
    <property type="entry name" value="FI21477P1-RELATED"/>
    <property type="match status" value="1"/>
</dbReference>
<organism evidence="6">
    <name type="scientific">Schistocephalus solidus</name>
    <name type="common">Tapeworm</name>
    <dbReference type="NCBI Taxonomy" id="70667"/>
    <lineage>
        <taxon>Eukaryota</taxon>
        <taxon>Metazoa</taxon>
        <taxon>Spiralia</taxon>
        <taxon>Lophotrochozoa</taxon>
        <taxon>Platyhelminthes</taxon>
        <taxon>Cestoda</taxon>
        <taxon>Eucestoda</taxon>
        <taxon>Diphyllobothriidea</taxon>
        <taxon>Diphyllobothriidae</taxon>
        <taxon>Schistocephalus</taxon>
    </lineage>
</organism>
<feature type="transmembrane region" description="Helical" evidence="2">
    <location>
        <begin position="237"/>
        <end position="260"/>
    </location>
</feature>
<reference evidence="4 5" key="2">
    <citation type="submission" date="2018-11" db="EMBL/GenBank/DDBJ databases">
        <authorList>
            <consortium name="Pathogen Informatics"/>
        </authorList>
    </citation>
    <scope>NUCLEOTIDE SEQUENCE [LARGE SCALE GENOMIC DNA]</scope>
    <source>
        <strain evidence="4 5">NST_G2</strain>
    </source>
</reference>
<keyword evidence="2" id="KW-1133">Transmembrane helix</keyword>
<dbReference type="InterPro" id="IPR013606">
    <property type="entry name" value="I-BAR_dom"/>
</dbReference>
<feature type="domain" description="IMD" evidence="3">
    <location>
        <begin position="10"/>
        <end position="119"/>
    </location>
</feature>
<reference evidence="6" key="1">
    <citation type="submission" date="2016-06" db="UniProtKB">
        <authorList>
            <consortium name="WormBaseParasite"/>
        </authorList>
    </citation>
    <scope>IDENTIFICATION</scope>
</reference>
<dbReference type="OrthoDB" id="10061327at2759"/>
<gene>
    <name evidence="4" type="ORF">SSLN_LOCUS9524</name>
</gene>
<keyword evidence="5" id="KW-1185">Reference proteome</keyword>
<dbReference type="Pfam" id="PF08397">
    <property type="entry name" value="IMD"/>
    <property type="match status" value="1"/>
</dbReference>
<proteinExistence type="predicted"/>
<dbReference type="STRING" id="70667.A0A183SZ76"/>
<keyword evidence="2" id="KW-0812">Transmembrane</keyword>
<sequence>MLHYGPYITFCTTIQCLAGFLEAFQKISDIAQSSNFGLRDLGMTMTRFCLRQRGVESRLRTFNSQLGDCLIAPLTDRLEEWKRTVNQLDRDTVKELRKARGELQRATAEAEKCKKRLRRKDSSTTMLAFAHEEPSSVDTSCYLPSGASSSVQANFVQQDLLCKQRALESLERNCLKRAVVEERRRFTELTTCLEPVLLDLQRGANAKLPEHEFDFSHTSIAARADNKIKAARRYGDIHLLALVVGFLLFDSNLGFAFLFLDFFMFLNLDPPSLTCFRATGKKMQPPRT</sequence>
<evidence type="ECO:0000256" key="2">
    <source>
        <dbReference type="SAM" id="Phobius"/>
    </source>
</evidence>
<dbReference type="EMBL" id="UYSU01035296">
    <property type="protein sequence ID" value="VDL95909.1"/>
    <property type="molecule type" value="Genomic_DNA"/>
</dbReference>
<name>A0A183SZ76_SCHSO</name>
<protein>
    <submittedName>
        <fullName evidence="6">IMD domain-containing protein</fullName>
    </submittedName>
</protein>
<dbReference type="PANTHER" id="PTHR15708">
    <property type="entry name" value="ACTIN BUNDLING/MISSING IN METASTASIS-RELATED"/>
    <property type="match status" value="1"/>
</dbReference>
<dbReference type="GO" id="GO:0015629">
    <property type="term" value="C:actin cytoskeleton"/>
    <property type="evidence" value="ECO:0007669"/>
    <property type="project" value="TreeGrafter"/>
</dbReference>
<keyword evidence="1" id="KW-0175">Coiled coil</keyword>
<dbReference type="WBParaSite" id="SSLN_0000988601-mRNA-1">
    <property type="protein sequence ID" value="SSLN_0000988601-mRNA-1"/>
    <property type="gene ID" value="SSLN_0000988601"/>
</dbReference>
<evidence type="ECO:0000313" key="6">
    <source>
        <dbReference type="WBParaSite" id="SSLN_0000988601-mRNA-1"/>
    </source>
</evidence>
<dbReference type="GO" id="GO:0007009">
    <property type="term" value="P:plasma membrane organization"/>
    <property type="evidence" value="ECO:0007669"/>
    <property type="project" value="InterPro"/>
</dbReference>
<evidence type="ECO:0000259" key="3">
    <source>
        <dbReference type="Pfam" id="PF08397"/>
    </source>
</evidence>
<evidence type="ECO:0000313" key="4">
    <source>
        <dbReference type="EMBL" id="VDL95909.1"/>
    </source>
</evidence>
<dbReference type="SUPFAM" id="SSF103657">
    <property type="entry name" value="BAR/IMD domain-like"/>
    <property type="match status" value="1"/>
</dbReference>
<dbReference type="GO" id="GO:0009898">
    <property type="term" value="C:cytoplasmic side of plasma membrane"/>
    <property type="evidence" value="ECO:0007669"/>
    <property type="project" value="TreeGrafter"/>
</dbReference>